<protein>
    <recommendedName>
        <fullName evidence="3">DUF4359 domain-containing protein</fullName>
    </recommendedName>
</protein>
<dbReference type="RefSeq" id="WP_133514010.1">
    <property type="nucleotide sequence ID" value="NZ_SNWX01000003.1"/>
</dbReference>
<dbReference type="AlphaFoldDB" id="A0A4R6LZN6"/>
<gene>
    <name evidence="1" type="ORF">DFR79_10346</name>
</gene>
<dbReference type="EMBL" id="SNWX01000003">
    <property type="protein sequence ID" value="TDO94368.1"/>
    <property type="molecule type" value="Genomic_DNA"/>
</dbReference>
<sequence>MRILITVIVVLAILVTATISKPNQEEFINWGVAEIRGQSASDIERIFGGTVSEPVEEVQTEISDYVFFTVFTIQENGEEYKFLGVFGTFFGLN</sequence>
<name>A0A4R6LZN6_9FIRM</name>
<dbReference type="Proteomes" id="UP000295064">
    <property type="component" value="Unassembled WGS sequence"/>
</dbReference>
<proteinExistence type="predicted"/>
<evidence type="ECO:0000313" key="2">
    <source>
        <dbReference type="Proteomes" id="UP000295064"/>
    </source>
</evidence>
<evidence type="ECO:0008006" key="3">
    <source>
        <dbReference type="Google" id="ProtNLM"/>
    </source>
</evidence>
<dbReference type="OrthoDB" id="2112284at2"/>
<reference evidence="1 2" key="1">
    <citation type="submission" date="2019-03" db="EMBL/GenBank/DDBJ databases">
        <title>Subsurface microbial communities from deep shales in Ohio and West Virginia, USA.</title>
        <authorList>
            <person name="Wrighton K."/>
        </authorList>
    </citation>
    <scope>NUCLEOTIDE SEQUENCE [LARGE SCALE GENOMIC DNA]</scope>
    <source>
        <strain evidence="1 2">MA284_T2</strain>
    </source>
</reference>
<comment type="caution">
    <text evidence="1">The sequence shown here is derived from an EMBL/GenBank/DDBJ whole genome shotgun (WGS) entry which is preliminary data.</text>
</comment>
<evidence type="ECO:0000313" key="1">
    <source>
        <dbReference type="EMBL" id="TDO94368.1"/>
    </source>
</evidence>
<organism evidence="1 2">
    <name type="scientific">Halanaerobium saccharolyticum</name>
    <dbReference type="NCBI Taxonomy" id="43595"/>
    <lineage>
        <taxon>Bacteria</taxon>
        <taxon>Bacillati</taxon>
        <taxon>Bacillota</taxon>
        <taxon>Clostridia</taxon>
        <taxon>Halanaerobiales</taxon>
        <taxon>Halanaerobiaceae</taxon>
        <taxon>Halanaerobium</taxon>
    </lineage>
</organism>
<accession>A0A4R6LZN6</accession>